<evidence type="ECO:0000256" key="1">
    <source>
        <dbReference type="SAM" id="MobiDB-lite"/>
    </source>
</evidence>
<name>A0ABN1TCC1_9ACTN</name>
<protein>
    <recommendedName>
        <fullName evidence="4">Excreted virulence factor EspC (Type VII ESX diderm)</fullName>
    </recommendedName>
</protein>
<keyword evidence="3" id="KW-1185">Reference proteome</keyword>
<evidence type="ECO:0000313" key="3">
    <source>
        <dbReference type="Proteomes" id="UP001499987"/>
    </source>
</evidence>
<dbReference type="InterPro" id="IPR036689">
    <property type="entry name" value="ESAT-6-like_sf"/>
</dbReference>
<reference evidence="2 3" key="1">
    <citation type="journal article" date="2019" name="Int. J. Syst. Evol. Microbiol.">
        <title>The Global Catalogue of Microorganisms (GCM) 10K type strain sequencing project: providing services to taxonomists for standard genome sequencing and annotation.</title>
        <authorList>
            <consortium name="The Broad Institute Genomics Platform"/>
            <consortium name="The Broad Institute Genome Sequencing Center for Infectious Disease"/>
            <person name="Wu L."/>
            <person name="Ma J."/>
        </authorList>
    </citation>
    <scope>NUCLEOTIDE SEQUENCE [LARGE SCALE GENOMIC DNA]</scope>
    <source>
        <strain evidence="2 3">JCM 13002</strain>
    </source>
</reference>
<dbReference type="Pfam" id="PF06013">
    <property type="entry name" value="WXG100"/>
    <property type="match status" value="1"/>
</dbReference>
<dbReference type="Proteomes" id="UP001499987">
    <property type="component" value="Unassembled WGS sequence"/>
</dbReference>
<dbReference type="Gene3D" id="1.10.287.1060">
    <property type="entry name" value="ESAT-6-like"/>
    <property type="match status" value="1"/>
</dbReference>
<feature type="region of interest" description="Disordered" evidence="1">
    <location>
        <begin position="1"/>
        <end position="20"/>
    </location>
</feature>
<organism evidence="2 3">
    <name type="scientific">Kitasatospora arboriphila</name>
    <dbReference type="NCBI Taxonomy" id="258052"/>
    <lineage>
        <taxon>Bacteria</taxon>
        <taxon>Bacillati</taxon>
        <taxon>Actinomycetota</taxon>
        <taxon>Actinomycetes</taxon>
        <taxon>Kitasatosporales</taxon>
        <taxon>Streptomycetaceae</taxon>
        <taxon>Kitasatospora</taxon>
    </lineage>
</organism>
<dbReference type="SUPFAM" id="SSF140453">
    <property type="entry name" value="EsxAB dimer-like"/>
    <property type="match status" value="1"/>
</dbReference>
<accession>A0ABN1TCC1</accession>
<evidence type="ECO:0000313" key="2">
    <source>
        <dbReference type="EMBL" id="GAA1074279.1"/>
    </source>
</evidence>
<sequence length="100" mass="10426">MSPGFRVHPGELTAAGQAARRTAEQLRADARAVLGPADAAAAALPGWRTAAALRDCADAWHRLFERLADDLGTIGADLVRTADGYTAADESVRRSLTPAG</sequence>
<proteinExistence type="predicted"/>
<gene>
    <name evidence="2" type="ORF">GCM10009663_13470</name>
</gene>
<dbReference type="InterPro" id="IPR010310">
    <property type="entry name" value="T7SS_ESAT-6-like"/>
</dbReference>
<evidence type="ECO:0008006" key="4">
    <source>
        <dbReference type="Google" id="ProtNLM"/>
    </source>
</evidence>
<comment type="caution">
    <text evidence="2">The sequence shown here is derived from an EMBL/GenBank/DDBJ whole genome shotgun (WGS) entry which is preliminary data.</text>
</comment>
<dbReference type="EMBL" id="BAAALD010000008">
    <property type="protein sequence ID" value="GAA1074279.1"/>
    <property type="molecule type" value="Genomic_DNA"/>
</dbReference>